<dbReference type="Proteomes" id="UP000650833">
    <property type="component" value="Unassembled WGS sequence"/>
</dbReference>
<keyword evidence="2" id="KW-1133">Transmembrane helix</keyword>
<evidence type="ECO:0000256" key="2">
    <source>
        <dbReference type="SAM" id="Phobius"/>
    </source>
</evidence>
<comment type="caution">
    <text evidence="3">The sequence shown here is derived from an EMBL/GenBank/DDBJ whole genome shotgun (WGS) entry which is preliminary data.</text>
</comment>
<evidence type="ECO:0000313" key="4">
    <source>
        <dbReference type="Proteomes" id="UP000650833"/>
    </source>
</evidence>
<dbReference type="GO" id="GO:0005794">
    <property type="term" value="C:Golgi apparatus"/>
    <property type="evidence" value="ECO:0007669"/>
    <property type="project" value="TreeGrafter"/>
</dbReference>
<keyword evidence="2" id="KW-0812">Transmembrane</keyword>
<feature type="compositionally biased region" description="Acidic residues" evidence="1">
    <location>
        <begin position="406"/>
        <end position="420"/>
    </location>
</feature>
<organism evidence="3 4">
    <name type="scientific">Mucor plumbeus</name>
    <dbReference type="NCBI Taxonomy" id="97098"/>
    <lineage>
        <taxon>Eukaryota</taxon>
        <taxon>Fungi</taxon>
        <taxon>Fungi incertae sedis</taxon>
        <taxon>Mucoromycota</taxon>
        <taxon>Mucoromycotina</taxon>
        <taxon>Mucoromycetes</taxon>
        <taxon>Mucorales</taxon>
        <taxon>Mucorineae</taxon>
        <taxon>Mucoraceae</taxon>
        <taxon>Mucor</taxon>
    </lineage>
</organism>
<accession>A0A8H7V4S6</accession>
<dbReference type="PANTHER" id="PTHR47032">
    <property type="entry name" value="UDP-D-XYLOSE:L-FUCOSE ALPHA-1,3-D-XYLOSYLTRANSFERASE-RELATED"/>
    <property type="match status" value="1"/>
</dbReference>
<evidence type="ECO:0000313" key="3">
    <source>
        <dbReference type="EMBL" id="KAG2205492.1"/>
    </source>
</evidence>
<protein>
    <recommendedName>
        <fullName evidence="5">Nucleotide-diphospho-sugar transferase domain-containing protein</fullName>
    </recommendedName>
</protein>
<dbReference type="InterPro" id="IPR052636">
    <property type="entry name" value="UDP-D-xylose:L-fucose_XylT"/>
</dbReference>
<evidence type="ECO:0008006" key="5">
    <source>
        <dbReference type="Google" id="ProtNLM"/>
    </source>
</evidence>
<feature type="region of interest" description="Disordered" evidence="1">
    <location>
        <begin position="388"/>
        <end position="420"/>
    </location>
</feature>
<dbReference type="OrthoDB" id="540503at2759"/>
<keyword evidence="2" id="KW-0472">Membrane</keyword>
<evidence type="ECO:0000256" key="1">
    <source>
        <dbReference type="SAM" id="MobiDB-lite"/>
    </source>
</evidence>
<reference evidence="3" key="1">
    <citation type="submission" date="2020-12" db="EMBL/GenBank/DDBJ databases">
        <title>Metabolic potential, ecology and presence of endohyphal bacteria is reflected in genomic diversity of Mucoromycotina.</title>
        <authorList>
            <person name="Muszewska A."/>
            <person name="Okrasinska A."/>
            <person name="Steczkiewicz K."/>
            <person name="Drgas O."/>
            <person name="Orlowska M."/>
            <person name="Perlinska-Lenart U."/>
            <person name="Aleksandrzak-Piekarczyk T."/>
            <person name="Szatraj K."/>
            <person name="Zielenkiewicz U."/>
            <person name="Pilsyk S."/>
            <person name="Malc E."/>
            <person name="Mieczkowski P."/>
            <person name="Kruszewska J.S."/>
            <person name="Biernat P."/>
            <person name="Pawlowska J."/>
        </authorList>
    </citation>
    <scope>NUCLEOTIDE SEQUENCE</scope>
    <source>
        <strain evidence="3">CBS 226.32</strain>
    </source>
</reference>
<feature type="transmembrane region" description="Helical" evidence="2">
    <location>
        <begin position="12"/>
        <end position="29"/>
    </location>
</feature>
<dbReference type="PANTHER" id="PTHR47032:SF1">
    <property type="entry name" value="UDP-D-XYLOSE:L-FUCOSE ALPHA-1,3-D-XYLOSYLTRANSFERASE-RELATED"/>
    <property type="match status" value="1"/>
</dbReference>
<name>A0A8H7V4S6_9FUNG</name>
<gene>
    <name evidence="3" type="ORF">INT46_007484</name>
</gene>
<keyword evidence="4" id="KW-1185">Reference proteome</keyword>
<sequence length="420" mass="48542">MQQTSNSNKYLKYGLIIGVLLLILFVYQIKFSNPILKNNKTSADYLMNDQSQQQHHFQNITDNNNQLNGTLATTCDCPTTFSNVSFVQHGEKSPIFVPEDLSVMQPDIFDKINLNKYSDHSLLVTVAGYGMRYELYNWIHYMQAAKEKKFVVFCTDAKLYLHLIVAGHEERVALIPEDWYVNDLDLFRNTKLSMLDHPRLSHVKTWVLQRLVYSDTPVNALMLDVNQIMVHRRTREYIQTLLHIRGDTQIIATQDGLDQHTINTGLILIRNNANIAKRVLANTIQIQEKQPSLNQQEAFNQALDQMELHVKTGMTVLLDIIHFPNGLNYFENNLPGSKGIEPYIIHANHKFGQKRRDVLKEHGFWKVSEDYIDGISRQVDDILKRTNQLQQPQEEEEQVEIQQAEAEAEAENPENEEAPQ</sequence>
<proteinExistence type="predicted"/>
<dbReference type="GO" id="GO:0016757">
    <property type="term" value="F:glycosyltransferase activity"/>
    <property type="evidence" value="ECO:0007669"/>
    <property type="project" value="TreeGrafter"/>
</dbReference>
<dbReference type="EMBL" id="JAEPRC010000172">
    <property type="protein sequence ID" value="KAG2205492.1"/>
    <property type="molecule type" value="Genomic_DNA"/>
</dbReference>
<dbReference type="AlphaFoldDB" id="A0A8H7V4S6"/>